<keyword evidence="2" id="KW-0732">Signal</keyword>
<proteinExistence type="predicted"/>
<evidence type="ECO:0000256" key="2">
    <source>
        <dbReference type="SAM" id="SignalP"/>
    </source>
</evidence>
<evidence type="ECO:0000256" key="1">
    <source>
        <dbReference type="SAM" id="MobiDB-lite"/>
    </source>
</evidence>
<comment type="caution">
    <text evidence="3">The sequence shown here is derived from an EMBL/GenBank/DDBJ whole genome shotgun (WGS) entry which is preliminary data.</text>
</comment>
<protein>
    <submittedName>
        <fullName evidence="3">Uncharacterized protein</fullName>
    </submittedName>
</protein>
<dbReference type="Proteomes" id="UP001172702">
    <property type="component" value="Unassembled WGS sequence"/>
</dbReference>
<feature type="chain" id="PRO_5047374204" evidence="2">
    <location>
        <begin position="24"/>
        <end position="302"/>
    </location>
</feature>
<evidence type="ECO:0000313" key="3">
    <source>
        <dbReference type="EMBL" id="MDN4505623.1"/>
    </source>
</evidence>
<feature type="region of interest" description="Disordered" evidence="1">
    <location>
        <begin position="249"/>
        <end position="302"/>
    </location>
</feature>
<organism evidence="3 4">
    <name type="scientific">Dietzia maris</name>
    <dbReference type="NCBI Taxonomy" id="37915"/>
    <lineage>
        <taxon>Bacteria</taxon>
        <taxon>Bacillati</taxon>
        <taxon>Actinomycetota</taxon>
        <taxon>Actinomycetes</taxon>
        <taxon>Mycobacteriales</taxon>
        <taxon>Dietziaceae</taxon>
        <taxon>Dietzia</taxon>
    </lineage>
</organism>
<reference evidence="3 4" key="1">
    <citation type="submission" date="2023-07" db="EMBL/GenBank/DDBJ databases">
        <title>Strategy for survival of the halotoleranting strain Dietzia MX2 from the Yakshinskoe mineral salts deposit.</title>
        <authorList>
            <person name="Kharitonova M.A."/>
            <person name="Kupriyanova-Ashina F.G."/>
            <person name="Shakirov T.R."/>
            <person name="Vafina M.S."/>
            <person name="Ilinskaya O.N."/>
        </authorList>
    </citation>
    <scope>NUCLEOTIDE SEQUENCE [LARGE SCALE GENOMIC DNA]</scope>
    <source>
        <strain evidence="3 4">MX2</strain>
    </source>
</reference>
<accession>A0ABT8GZI6</accession>
<feature type="compositionally biased region" description="Acidic residues" evidence="1">
    <location>
        <begin position="254"/>
        <end position="270"/>
    </location>
</feature>
<name>A0ABT8GZI6_9ACTN</name>
<sequence length="302" mass="29614">MIARNRILAGASAVALAAGTTLAGAGIAGAQGSSEIAADLGLAATALDGPVTVTPNEEGGPTVTYTNETADPQNCLGFTLPYSTIEEAGIDPSGIDVATAGPVLNAIDAEEGVSLLTVATEGEGEDAVQVPSAEDSYVPGTRDDNGNGGILQMVAEWVAFGFPHAYPVAPDGTVEWVATAPETPAAGVILCTSEVGEGEEDPGLQTYFGIDPQVVADQINGRIPGGSLEIVSADDVSAGSVGMGATLLGSLGDDGADDDVENEDGGDAEEGTASGSASGSGSGGDDGEDGENGTLTAATLTN</sequence>
<dbReference type="RefSeq" id="WP_283467955.1">
    <property type="nucleotide sequence ID" value="NZ_JAUHTB010000005.1"/>
</dbReference>
<keyword evidence="4" id="KW-1185">Reference proteome</keyword>
<feature type="signal peptide" evidence="2">
    <location>
        <begin position="1"/>
        <end position="23"/>
    </location>
</feature>
<dbReference type="EMBL" id="JAUHTB010000005">
    <property type="protein sequence ID" value="MDN4505623.1"/>
    <property type="molecule type" value="Genomic_DNA"/>
</dbReference>
<evidence type="ECO:0000313" key="4">
    <source>
        <dbReference type="Proteomes" id="UP001172702"/>
    </source>
</evidence>
<gene>
    <name evidence="3" type="ORF">QYF62_06115</name>
</gene>